<evidence type="ECO:0000313" key="15">
    <source>
        <dbReference type="Proteomes" id="UP001319861"/>
    </source>
</evidence>
<dbReference type="Pfam" id="PF03007">
    <property type="entry name" value="WS_DGAT_cat"/>
    <property type="match status" value="1"/>
</dbReference>
<evidence type="ECO:0000313" key="14">
    <source>
        <dbReference type="EMBL" id="BCT75274.1"/>
    </source>
</evidence>
<evidence type="ECO:0000256" key="5">
    <source>
        <dbReference type="ARBA" id="ARBA00022516"/>
    </source>
</evidence>
<comment type="pathway">
    <text evidence="1">Glycerolipid metabolism; triacylglycerol biosynthesis.</text>
</comment>
<evidence type="ECO:0000256" key="7">
    <source>
        <dbReference type="ARBA" id="ARBA00022798"/>
    </source>
</evidence>
<dbReference type="InterPro" id="IPR004255">
    <property type="entry name" value="O-acyltransferase_WSD1_N"/>
</dbReference>
<evidence type="ECO:0000256" key="9">
    <source>
        <dbReference type="ARBA" id="ARBA00023315"/>
    </source>
</evidence>
<evidence type="ECO:0000256" key="3">
    <source>
        <dbReference type="ARBA" id="ARBA00009587"/>
    </source>
</evidence>
<dbReference type="Gene3D" id="3.30.559.10">
    <property type="entry name" value="Chloramphenicol acetyltransferase-like domain"/>
    <property type="match status" value="1"/>
</dbReference>
<keyword evidence="5" id="KW-0444">Lipid biosynthesis</keyword>
<evidence type="ECO:0000256" key="10">
    <source>
        <dbReference type="ARBA" id="ARBA00048109"/>
    </source>
</evidence>
<evidence type="ECO:0000256" key="6">
    <source>
        <dbReference type="ARBA" id="ARBA00022679"/>
    </source>
</evidence>
<sequence length="456" mass="47740">MERVSSNDLTLLATDRGPVPMHMAAVLEFGADAPEFAEVSAALAGRIPRVPRLRQRLTPAPWGCGRPLWADDPSFSLDRHLEAAVIDGGRDAVLRFAADLACRRLPTDRPPWAARWVRSASGGPAALVFVAHHAMADGLGGLAVLAALADQRPEHSAAHDGGPSPQAVGSPEPPTSQPPAFPQPPPSGLTLLADAWRERAAELAGLPRALKGAARGLRELAIARGLRIRAAQTSFNRPTGGTRRVTEVTVPLRPLLDRAHALGCTLNDLILVAVCGAIASALRARGESPGPLVVSVPITSRRGTGADGGAARLGNQNGVVPVEVPSDPDPEVRLARVAAQTAARAGAPRGTSAGPLGVVFRALARAGIFQRFIDRQRLVNTFLSNMRGPAEPLSLAGHRIAGIVPFTMTPGNVGVCFTVLSYAGSLVVAVVADPEIVPEQDELTRLLVEELDRLTA</sequence>
<evidence type="ECO:0000256" key="11">
    <source>
        <dbReference type="SAM" id="MobiDB-lite"/>
    </source>
</evidence>
<keyword evidence="6" id="KW-0808">Transferase</keyword>
<evidence type="ECO:0000256" key="4">
    <source>
        <dbReference type="ARBA" id="ARBA00013244"/>
    </source>
</evidence>
<dbReference type="InterPro" id="IPR009721">
    <property type="entry name" value="O-acyltransferase_WSD1_C"/>
</dbReference>
<accession>A0ABM7PSR1</accession>
<dbReference type="Proteomes" id="UP001319861">
    <property type="component" value="Chromosome"/>
</dbReference>
<dbReference type="PANTHER" id="PTHR31650:SF1">
    <property type="entry name" value="WAX ESTER SYNTHASE_DIACYLGLYCEROL ACYLTRANSFERASE 4-RELATED"/>
    <property type="match status" value="1"/>
</dbReference>
<evidence type="ECO:0000259" key="13">
    <source>
        <dbReference type="Pfam" id="PF06974"/>
    </source>
</evidence>
<dbReference type="Pfam" id="PF06974">
    <property type="entry name" value="WS_DGAT_C"/>
    <property type="match status" value="1"/>
</dbReference>
<dbReference type="EMBL" id="AP024525">
    <property type="protein sequence ID" value="BCT75274.1"/>
    <property type="molecule type" value="Genomic_DNA"/>
</dbReference>
<keyword evidence="7" id="KW-0319">Glycerol metabolism</keyword>
<keyword evidence="9" id="KW-0012">Acyltransferase</keyword>
<comment type="pathway">
    <text evidence="2">Lipid metabolism.</text>
</comment>
<gene>
    <name evidence="14" type="ORF">SCMU_11160</name>
</gene>
<comment type="catalytic activity">
    <reaction evidence="10">
        <text>an acyl-CoA + a 1,2-diacyl-sn-glycerol = a triacyl-sn-glycerol + CoA</text>
        <dbReference type="Rhea" id="RHEA:10868"/>
        <dbReference type="ChEBI" id="CHEBI:17815"/>
        <dbReference type="ChEBI" id="CHEBI:57287"/>
        <dbReference type="ChEBI" id="CHEBI:58342"/>
        <dbReference type="ChEBI" id="CHEBI:64615"/>
        <dbReference type="EC" id="2.3.1.20"/>
    </reaction>
</comment>
<evidence type="ECO:0000256" key="2">
    <source>
        <dbReference type="ARBA" id="ARBA00005189"/>
    </source>
</evidence>
<dbReference type="InterPro" id="IPR045034">
    <property type="entry name" value="O-acyltransferase_WSD1-like"/>
</dbReference>
<name>A0ABM7PSR1_SINCY</name>
<dbReference type="EC" id="2.3.1.20" evidence="4"/>
<feature type="domain" description="O-acyltransferase WSD1-like N-terminal" evidence="12">
    <location>
        <begin position="5"/>
        <end position="269"/>
    </location>
</feature>
<protein>
    <recommendedName>
        <fullName evidence="4">diacylglycerol O-acyltransferase</fullName>
        <ecNumber evidence="4">2.3.1.20</ecNumber>
    </recommendedName>
</protein>
<keyword evidence="15" id="KW-1185">Reference proteome</keyword>
<dbReference type="InterPro" id="IPR023213">
    <property type="entry name" value="CAT-like_dom_sf"/>
</dbReference>
<reference evidence="14 15" key="1">
    <citation type="journal article" date="2021" name="J. Biosci. Bioeng.">
        <title>Identification and characterization of a chc gene cluster responsible for the aromatization pathway of cyclohexanecarboxylate degradation in Sinomonas cyclohexanicum ATCC 51369.</title>
        <authorList>
            <person name="Yamamoto T."/>
            <person name="Hasegawa Y."/>
            <person name="Lau P.C.K."/>
            <person name="Iwaki H."/>
        </authorList>
    </citation>
    <scope>NUCLEOTIDE SEQUENCE [LARGE SCALE GENOMIC DNA]</scope>
    <source>
        <strain evidence="14 15">ATCC 51369</strain>
    </source>
</reference>
<proteinExistence type="inferred from homology"/>
<organism evidence="14 15">
    <name type="scientific">Sinomonas cyclohexanicum</name>
    <name type="common">Corynebacterium cyclohexanicum</name>
    <dbReference type="NCBI Taxonomy" id="322009"/>
    <lineage>
        <taxon>Bacteria</taxon>
        <taxon>Bacillati</taxon>
        <taxon>Actinomycetota</taxon>
        <taxon>Actinomycetes</taxon>
        <taxon>Micrococcales</taxon>
        <taxon>Micrococcaceae</taxon>
        <taxon>Sinomonas</taxon>
    </lineage>
</organism>
<feature type="domain" description="O-acyltransferase WSD1 C-terminal" evidence="13">
    <location>
        <begin position="314"/>
        <end position="454"/>
    </location>
</feature>
<keyword evidence="8" id="KW-0443">Lipid metabolism</keyword>
<comment type="similarity">
    <text evidence="3">Belongs to the long-chain O-acyltransferase family.</text>
</comment>
<evidence type="ECO:0000256" key="1">
    <source>
        <dbReference type="ARBA" id="ARBA00004771"/>
    </source>
</evidence>
<evidence type="ECO:0000256" key="8">
    <source>
        <dbReference type="ARBA" id="ARBA00023098"/>
    </source>
</evidence>
<dbReference type="SUPFAM" id="SSF52777">
    <property type="entry name" value="CoA-dependent acyltransferases"/>
    <property type="match status" value="2"/>
</dbReference>
<evidence type="ECO:0000259" key="12">
    <source>
        <dbReference type="Pfam" id="PF03007"/>
    </source>
</evidence>
<dbReference type="PANTHER" id="PTHR31650">
    <property type="entry name" value="O-ACYLTRANSFERASE (WSD1-LIKE) FAMILY PROTEIN"/>
    <property type="match status" value="1"/>
</dbReference>
<feature type="region of interest" description="Disordered" evidence="11">
    <location>
        <begin position="153"/>
        <end position="189"/>
    </location>
</feature>
<feature type="compositionally biased region" description="Pro residues" evidence="11">
    <location>
        <begin position="171"/>
        <end position="187"/>
    </location>
</feature>